<gene>
    <name evidence="2" type="ORF">Slin15195_G003360</name>
</gene>
<feature type="region of interest" description="Disordered" evidence="1">
    <location>
        <begin position="164"/>
        <end position="196"/>
    </location>
</feature>
<sequence length="644" mass="72439">MSEKLAPVRAKRPSKSDNAGDVPPLALYHICRVCLRTRSARYHREHPIPVGGLPPPPSDICRRCRIRPADERITVMDVTEEGRSNNIRIGVASLVPEEDYISNEEAQRRRAYRLLSDHDWQELEPSHSAQSSTSAASNSVGSDVMPAIRTQDEVVYRHVRKTAPPKFDLPRRPQQFIPPPPEPSWSNAPSVKNSSKTRDFSYKTVVIPPAPPIEAKASLPAKSKVATERVLEVRTVDRERLRAKSLSPGSTRSNTSTPTTVNEAEIRKLAREEIVRYRRAERKLEAHKDPFAHGKMVEVHRVPVTRSIDVEKDVPADFAWDSSKTIKRKDSVLDEVEVQTTETPKLSRVISSTKATAGTGGRSETIVNLPKRIGELQQTYHRKERSEARSHTSRSSTSDARSRGTAAGSGAQKCDKTSIDVGAEAVITRGRGPQDSSKVIRRGSPREREYEYMRRTVIPIDSRNPPRNDDSRYETREYLRREVLPQESKTAQPEAKDPTLDPPQRASETSGRVRFSQKLELSPTPPHSDASSSEFRYYAVQGDAKVRLTGSPEYRGRRKLQAQSEARTEALDRSATLPEHIFSESPSRETRQHNQKLREREGYGPYVRTERRSTSVDVEDGSTIGSASWSGSGYARREERRGVR</sequence>
<reference evidence="2" key="1">
    <citation type="submission" date="2022-06" db="EMBL/GenBank/DDBJ databases">
        <title>Complete genome sequences of two strains of the flax pathogen Septoria linicola.</title>
        <authorList>
            <person name="Lapalu N."/>
            <person name="Simon A."/>
            <person name="Demenou B."/>
            <person name="Paumier D."/>
            <person name="Guillot M.-P."/>
            <person name="Gout L."/>
            <person name="Valade R."/>
        </authorList>
    </citation>
    <scope>NUCLEOTIDE SEQUENCE</scope>
    <source>
        <strain evidence="2">SE15195</strain>
    </source>
</reference>
<accession>A0A9Q9ADN4</accession>
<evidence type="ECO:0000256" key="1">
    <source>
        <dbReference type="SAM" id="MobiDB-lite"/>
    </source>
</evidence>
<evidence type="ECO:0000313" key="2">
    <source>
        <dbReference type="EMBL" id="USW47017.1"/>
    </source>
</evidence>
<dbReference type="OrthoDB" id="3642901at2759"/>
<feature type="compositionally biased region" description="Basic and acidic residues" evidence="1">
    <location>
        <begin position="635"/>
        <end position="644"/>
    </location>
</feature>
<feature type="compositionally biased region" description="Basic and acidic residues" evidence="1">
    <location>
        <begin position="444"/>
        <end position="454"/>
    </location>
</feature>
<keyword evidence="3" id="KW-1185">Reference proteome</keyword>
<feature type="compositionally biased region" description="Low complexity" evidence="1">
    <location>
        <begin position="393"/>
        <end position="411"/>
    </location>
</feature>
<feature type="region of interest" description="Disordered" evidence="1">
    <location>
        <begin position="548"/>
        <end position="644"/>
    </location>
</feature>
<evidence type="ECO:0000313" key="3">
    <source>
        <dbReference type="Proteomes" id="UP001056384"/>
    </source>
</evidence>
<feature type="region of interest" description="Disordered" evidence="1">
    <location>
        <begin position="122"/>
        <end position="144"/>
    </location>
</feature>
<feature type="compositionally biased region" description="Low complexity" evidence="1">
    <location>
        <begin position="126"/>
        <end position="142"/>
    </location>
</feature>
<feature type="compositionally biased region" description="Polar residues" evidence="1">
    <location>
        <begin position="184"/>
        <end position="194"/>
    </location>
</feature>
<protein>
    <submittedName>
        <fullName evidence="2">Uncharacterized protein</fullName>
    </submittedName>
</protein>
<name>A0A9Q9ADN4_9PEZI</name>
<feature type="compositionally biased region" description="Basic and acidic residues" evidence="1">
    <location>
        <begin position="464"/>
        <end position="484"/>
    </location>
</feature>
<feature type="compositionally biased region" description="Polar residues" evidence="1">
    <location>
        <begin position="339"/>
        <end position="356"/>
    </location>
</feature>
<feature type="compositionally biased region" description="Basic and acidic residues" evidence="1">
    <location>
        <begin position="586"/>
        <end position="614"/>
    </location>
</feature>
<dbReference type="Proteomes" id="UP001056384">
    <property type="component" value="Chromosome 1"/>
</dbReference>
<organism evidence="2 3">
    <name type="scientific">Septoria linicola</name>
    <dbReference type="NCBI Taxonomy" id="215465"/>
    <lineage>
        <taxon>Eukaryota</taxon>
        <taxon>Fungi</taxon>
        <taxon>Dikarya</taxon>
        <taxon>Ascomycota</taxon>
        <taxon>Pezizomycotina</taxon>
        <taxon>Dothideomycetes</taxon>
        <taxon>Dothideomycetidae</taxon>
        <taxon>Mycosphaerellales</taxon>
        <taxon>Mycosphaerellaceae</taxon>
        <taxon>Septoria</taxon>
    </lineage>
</organism>
<feature type="region of interest" description="Disordered" evidence="1">
    <location>
        <begin position="243"/>
        <end position="262"/>
    </location>
</feature>
<dbReference type="EMBL" id="CP099418">
    <property type="protein sequence ID" value="USW47017.1"/>
    <property type="molecule type" value="Genomic_DNA"/>
</dbReference>
<feature type="region of interest" description="Disordered" evidence="1">
    <location>
        <begin position="339"/>
        <end position="533"/>
    </location>
</feature>
<dbReference type="AlphaFoldDB" id="A0A9Q9ADN4"/>
<proteinExistence type="predicted"/>
<feature type="compositionally biased region" description="Polar residues" evidence="1">
    <location>
        <begin position="247"/>
        <end position="262"/>
    </location>
</feature>